<gene>
    <name evidence="4" type="ORF">GCM10011507_19050</name>
</gene>
<dbReference type="PANTHER" id="PTHR44227:SF3">
    <property type="entry name" value="PROTEIN O-MANNOSYL-TRANSFERASE TMTC4"/>
    <property type="match status" value="1"/>
</dbReference>
<accession>A0A916RT38</accession>
<dbReference type="PANTHER" id="PTHR44227">
    <property type="match status" value="1"/>
</dbReference>
<keyword evidence="2 3" id="KW-0802">TPR repeat</keyword>
<keyword evidence="1" id="KW-0677">Repeat</keyword>
<dbReference type="InterPro" id="IPR052346">
    <property type="entry name" value="O-mannosyl-transferase_TMTC"/>
</dbReference>
<reference evidence="4" key="2">
    <citation type="submission" date="2020-09" db="EMBL/GenBank/DDBJ databases">
        <authorList>
            <person name="Sun Q."/>
            <person name="Zhou Y."/>
        </authorList>
    </citation>
    <scope>NUCLEOTIDE SEQUENCE</scope>
    <source>
        <strain evidence="4">CGMCC 1.15447</strain>
    </source>
</reference>
<evidence type="ECO:0000256" key="2">
    <source>
        <dbReference type="ARBA" id="ARBA00022803"/>
    </source>
</evidence>
<dbReference type="EMBL" id="BMJB01000001">
    <property type="protein sequence ID" value="GGA67688.1"/>
    <property type="molecule type" value="Genomic_DNA"/>
</dbReference>
<dbReference type="AlphaFoldDB" id="A0A916RT38"/>
<comment type="caution">
    <text evidence="4">The sequence shown here is derived from an EMBL/GenBank/DDBJ whole genome shotgun (WGS) entry which is preliminary data.</text>
</comment>
<proteinExistence type="predicted"/>
<organism evidence="4 5">
    <name type="scientific">Edaphobacter acidisoli</name>
    <dbReference type="NCBI Taxonomy" id="2040573"/>
    <lineage>
        <taxon>Bacteria</taxon>
        <taxon>Pseudomonadati</taxon>
        <taxon>Acidobacteriota</taxon>
        <taxon>Terriglobia</taxon>
        <taxon>Terriglobales</taxon>
        <taxon>Acidobacteriaceae</taxon>
        <taxon>Edaphobacter</taxon>
    </lineage>
</organism>
<dbReference type="SMART" id="SM00028">
    <property type="entry name" value="TPR"/>
    <property type="match status" value="7"/>
</dbReference>
<protein>
    <recommendedName>
        <fullName evidence="6">Tetratricopeptide repeat protein</fullName>
    </recommendedName>
</protein>
<evidence type="ECO:0000313" key="5">
    <source>
        <dbReference type="Proteomes" id="UP000648801"/>
    </source>
</evidence>
<dbReference type="Pfam" id="PF13432">
    <property type="entry name" value="TPR_16"/>
    <property type="match status" value="3"/>
</dbReference>
<dbReference type="SUPFAM" id="SSF48452">
    <property type="entry name" value="TPR-like"/>
    <property type="match status" value="2"/>
</dbReference>
<feature type="repeat" description="TPR" evidence="3">
    <location>
        <begin position="73"/>
        <end position="106"/>
    </location>
</feature>
<evidence type="ECO:0008006" key="6">
    <source>
        <dbReference type="Google" id="ProtNLM"/>
    </source>
</evidence>
<evidence type="ECO:0000256" key="1">
    <source>
        <dbReference type="ARBA" id="ARBA00022737"/>
    </source>
</evidence>
<dbReference type="PROSITE" id="PS50005">
    <property type="entry name" value="TPR"/>
    <property type="match status" value="4"/>
</dbReference>
<dbReference type="InterPro" id="IPR011990">
    <property type="entry name" value="TPR-like_helical_dom_sf"/>
</dbReference>
<feature type="repeat" description="TPR" evidence="3">
    <location>
        <begin position="107"/>
        <end position="140"/>
    </location>
</feature>
<keyword evidence="5" id="KW-1185">Reference proteome</keyword>
<dbReference type="Proteomes" id="UP000648801">
    <property type="component" value="Unassembled WGS sequence"/>
</dbReference>
<feature type="repeat" description="TPR" evidence="3">
    <location>
        <begin position="241"/>
        <end position="274"/>
    </location>
</feature>
<dbReference type="InterPro" id="IPR019734">
    <property type="entry name" value="TPR_rpt"/>
</dbReference>
<sequence length="434" mass="47050">MPSADAVSLDHALAAYDAGNGASAMPELVRLAQKYPGNFPANEALGLLYIDAGSYQQAIPFLRHAAEAAKTNAAAQANLGAAYLQTGDAHLALDPLRKAASLEPKNAEVLSNLGHALFLDKQPAEAAAAFARSADAEPANMDTRYNWALALHQVGKNTQADKALRTIPDADRTAAIESLWGDIAEANGQFKDAATHMQAAVKLNPTEQNIYNLAVEWLRHWTWQPAQDVAQYGIERFPDSRRLMLAKGIAFYGSGHYVDAANTFGALLKLDPENEGYGDLLGKSCSAAGGDDAAQCSTLIAFADKHPDNAKIAVYAAASILHGPGQQNDLDHVQQLLQRAIATDPHLPEAYYQLGVLEQQRLQWQQSVASLKSAIQLRPSYAEAHYRLARAYSHLHQTDLAAKEIALHQQYAQQEKEESDARLKEVTTFLIASH</sequence>
<reference evidence="4" key="1">
    <citation type="journal article" date="2014" name="Int. J. Syst. Evol. Microbiol.">
        <title>Complete genome sequence of Corynebacterium casei LMG S-19264T (=DSM 44701T), isolated from a smear-ripened cheese.</title>
        <authorList>
            <consortium name="US DOE Joint Genome Institute (JGI-PGF)"/>
            <person name="Walter F."/>
            <person name="Albersmeier A."/>
            <person name="Kalinowski J."/>
            <person name="Ruckert C."/>
        </authorList>
    </citation>
    <scope>NUCLEOTIDE SEQUENCE</scope>
    <source>
        <strain evidence="4">CGMCC 1.15447</strain>
    </source>
</reference>
<name>A0A916RT38_9BACT</name>
<evidence type="ECO:0000256" key="3">
    <source>
        <dbReference type="PROSITE-ProRule" id="PRU00339"/>
    </source>
</evidence>
<evidence type="ECO:0000313" key="4">
    <source>
        <dbReference type="EMBL" id="GGA67688.1"/>
    </source>
</evidence>
<feature type="repeat" description="TPR" evidence="3">
    <location>
        <begin position="348"/>
        <end position="381"/>
    </location>
</feature>
<dbReference type="Gene3D" id="1.25.40.10">
    <property type="entry name" value="Tetratricopeptide repeat domain"/>
    <property type="match status" value="3"/>
</dbReference>